<evidence type="ECO:0000256" key="5">
    <source>
        <dbReference type="ARBA" id="ARBA00022741"/>
    </source>
</evidence>
<protein>
    <recommendedName>
        <fullName evidence="3">non-specific protein-tyrosine kinase</fullName>
        <ecNumber evidence="3">2.7.10.2</ecNumber>
    </recommendedName>
</protein>
<keyword evidence="5" id="KW-0547">Nucleotide-binding</keyword>
<evidence type="ECO:0000256" key="8">
    <source>
        <dbReference type="ARBA" id="ARBA00023137"/>
    </source>
</evidence>
<dbReference type="GO" id="GO:0042802">
    <property type="term" value="F:identical protein binding"/>
    <property type="evidence" value="ECO:0007669"/>
    <property type="project" value="UniProtKB-ARBA"/>
</dbReference>
<evidence type="ECO:0000256" key="9">
    <source>
        <dbReference type="ARBA" id="ARBA00051245"/>
    </source>
</evidence>
<accession>A0AAE3M600</accession>
<dbReference type="InterPro" id="IPR027417">
    <property type="entry name" value="P-loop_NTPase"/>
</dbReference>
<dbReference type="PANTHER" id="PTHR32309">
    <property type="entry name" value="TYROSINE-PROTEIN KINASE"/>
    <property type="match status" value="1"/>
</dbReference>
<keyword evidence="11" id="KW-1133">Transmembrane helix</keyword>
<comment type="catalytic activity">
    <reaction evidence="9">
        <text>L-tyrosyl-[protein] + ATP = O-phospho-L-tyrosyl-[protein] + ADP + H(+)</text>
        <dbReference type="Rhea" id="RHEA:10596"/>
        <dbReference type="Rhea" id="RHEA-COMP:10136"/>
        <dbReference type="Rhea" id="RHEA-COMP:20101"/>
        <dbReference type="ChEBI" id="CHEBI:15378"/>
        <dbReference type="ChEBI" id="CHEBI:30616"/>
        <dbReference type="ChEBI" id="CHEBI:46858"/>
        <dbReference type="ChEBI" id="CHEBI:61978"/>
        <dbReference type="ChEBI" id="CHEBI:456216"/>
        <dbReference type="EC" id="2.7.10.2"/>
    </reaction>
</comment>
<keyword evidence="11" id="KW-0472">Membrane</keyword>
<evidence type="ECO:0000256" key="4">
    <source>
        <dbReference type="ARBA" id="ARBA00022679"/>
    </source>
</evidence>
<keyword evidence="4 14" id="KW-0808">Transferase</keyword>
<proteinExistence type="inferred from homology"/>
<evidence type="ECO:0000256" key="7">
    <source>
        <dbReference type="ARBA" id="ARBA00022840"/>
    </source>
</evidence>
<comment type="similarity">
    <text evidence="1">Belongs to the CpsD/CapB family.</text>
</comment>
<keyword evidence="8" id="KW-0829">Tyrosine-protein kinase</keyword>
<dbReference type="GO" id="GO:0004715">
    <property type="term" value="F:non-membrane spanning protein tyrosine kinase activity"/>
    <property type="evidence" value="ECO:0007669"/>
    <property type="project" value="UniProtKB-EC"/>
</dbReference>
<evidence type="ECO:0000313" key="15">
    <source>
        <dbReference type="Proteomes" id="UP001209229"/>
    </source>
</evidence>
<keyword evidence="7" id="KW-0067">ATP-binding</keyword>
<dbReference type="Proteomes" id="UP001209229">
    <property type="component" value="Unassembled WGS sequence"/>
</dbReference>
<dbReference type="Pfam" id="PF13614">
    <property type="entry name" value="AAA_31"/>
    <property type="match status" value="1"/>
</dbReference>
<evidence type="ECO:0000256" key="1">
    <source>
        <dbReference type="ARBA" id="ARBA00007316"/>
    </source>
</evidence>
<organism evidence="14 15">
    <name type="scientific">Plebeiibacterium sediminum</name>
    <dbReference type="NCBI Taxonomy" id="2992112"/>
    <lineage>
        <taxon>Bacteria</taxon>
        <taxon>Pseudomonadati</taxon>
        <taxon>Bacteroidota</taxon>
        <taxon>Bacteroidia</taxon>
        <taxon>Marinilabiliales</taxon>
        <taxon>Marinilabiliaceae</taxon>
        <taxon>Plebeiibacterium</taxon>
    </lineage>
</organism>
<gene>
    <name evidence="14" type="ORF">OM075_14675</name>
</gene>
<dbReference type="Pfam" id="PF13807">
    <property type="entry name" value="GNVR"/>
    <property type="match status" value="1"/>
</dbReference>
<dbReference type="FunFam" id="3.40.50.300:FF:000527">
    <property type="entry name" value="Tyrosine-protein kinase etk"/>
    <property type="match status" value="1"/>
</dbReference>
<evidence type="ECO:0000256" key="6">
    <source>
        <dbReference type="ARBA" id="ARBA00022777"/>
    </source>
</evidence>
<dbReference type="NCBIfam" id="TIGR01007">
    <property type="entry name" value="eps_fam"/>
    <property type="match status" value="1"/>
</dbReference>
<dbReference type="CDD" id="cd05387">
    <property type="entry name" value="BY-kinase"/>
    <property type="match status" value="1"/>
</dbReference>
<evidence type="ECO:0000256" key="10">
    <source>
        <dbReference type="SAM" id="Coils"/>
    </source>
</evidence>
<comment type="similarity">
    <text evidence="2">Belongs to the etk/wzc family.</text>
</comment>
<evidence type="ECO:0000259" key="12">
    <source>
        <dbReference type="Pfam" id="PF13614"/>
    </source>
</evidence>
<dbReference type="SUPFAM" id="SSF52540">
    <property type="entry name" value="P-loop containing nucleoside triphosphate hydrolases"/>
    <property type="match status" value="1"/>
</dbReference>
<sequence length="793" mass="90189">MENNTKKHNYTNQNQTKTDGLPDIRKIFRLALSNWYLFAISIPICLTVLFLHNRYTQNTYRGTVTVMLKSDEPKSISRAELIEGFGLSPEMKSLENQTIILRSKKVVKRAIDQLDFAIDIYSNGVLMDYDMYSRSPFSVEMDSTHAQILNTPIFIKPEANNKVTVTIETENALLHSFKDEKNHGGSGHISFSKTMNWGDEINTPFGNFKVISNQSELKPEVEYYFYFRSHDWLANYYRGKISVSPYKEGSSIIYISSTGLNTQKIINFLNALSKVYLEQSLERKNEIASRTIQFIDNQLIKVADSLKCAQEKLMNFRRSNVFSAPTELTTRLADQYFEFEKELNLIKLREEYYKNLNNQVINNPLGEDYLLPAFSENANSLISNLVIELLGLINEHKLTQADGAEINPYLDELERKIEVSKQNLLTALDKLIENISIEKNKIKHQMQELALKMNQLPELERKYLDVERGYKLNDAIYTFLLQKQSETQITKASNTPDNEIIDEAAISGVVSPNRKKNTQQALMLAFALPIAIIVLKEYLNNKIRDKQDLASLCSSIPVIGYIPQYKGAHNNVIHEEPLSNISESFRALRTKLKFMCPAKDAQVITITSTNTGEGKTFCALNLASAFAISGRKTVLVGFDLRKPRLTEIFSHHNHDGLSNYLIGQSSVDDILYSGEVENLSIIPSGAIPPNPSELIATSYTAELFKTLKERFDVVIVDSPPIGVVADSRVLMEYSSCHLYVVRSAKTNKEHFKHTIQNLLSEGIDNIGFILNDLANNAGGYNYYTERYYMENKK</sequence>
<feature type="transmembrane region" description="Helical" evidence="11">
    <location>
        <begin position="35"/>
        <end position="52"/>
    </location>
</feature>
<dbReference type="Gene3D" id="3.40.50.300">
    <property type="entry name" value="P-loop containing nucleotide triphosphate hydrolases"/>
    <property type="match status" value="1"/>
</dbReference>
<dbReference type="InterPro" id="IPR025669">
    <property type="entry name" value="AAA_dom"/>
</dbReference>
<evidence type="ECO:0000256" key="3">
    <source>
        <dbReference type="ARBA" id="ARBA00011903"/>
    </source>
</evidence>
<dbReference type="GO" id="GO:0005886">
    <property type="term" value="C:plasma membrane"/>
    <property type="evidence" value="ECO:0007669"/>
    <property type="project" value="UniProtKB-ARBA"/>
</dbReference>
<keyword evidence="11" id="KW-0812">Transmembrane</keyword>
<dbReference type="AlphaFoldDB" id="A0AAE3M600"/>
<keyword evidence="15" id="KW-1185">Reference proteome</keyword>
<feature type="domain" description="AAA" evidence="12">
    <location>
        <begin position="602"/>
        <end position="721"/>
    </location>
</feature>
<evidence type="ECO:0000259" key="13">
    <source>
        <dbReference type="Pfam" id="PF13807"/>
    </source>
</evidence>
<evidence type="ECO:0000256" key="2">
    <source>
        <dbReference type="ARBA" id="ARBA00008883"/>
    </source>
</evidence>
<name>A0AAE3M600_9BACT</name>
<dbReference type="EC" id="2.7.10.2" evidence="3"/>
<evidence type="ECO:0000313" key="14">
    <source>
        <dbReference type="EMBL" id="MCW3787718.1"/>
    </source>
</evidence>
<dbReference type="RefSeq" id="WP_301191282.1">
    <property type="nucleotide sequence ID" value="NZ_JAPDPJ010000035.1"/>
</dbReference>
<dbReference type="GO" id="GO:0005524">
    <property type="term" value="F:ATP binding"/>
    <property type="evidence" value="ECO:0007669"/>
    <property type="project" value="UniProtKB-KW"/>
</dbReference>
<dbReference type="PANTHER" id="PTHR32309:SF13">
    <property type="entry name" value="FERRIC ENTEROBACTIN TRANSPORT PROTEIN FEPE"/>
    <property type="match status" value="1"/>
</dbReference>
<keyword evidence="10" id="KW-0175">Coiled coil</keyword>
<feature type="domain" description="Tyrosine-protein kinase G-rich" evidence="13">
    <location>
        <begin position="459"/>
        <end position="537"/>
    </location>
</feature>
<dbReference type="InterPro" id="IPR050445">
    <property type="entry name" value="Bact_polysacc_biosynth/exp"/>
</dbReference>
<dbReference type="InterPro" id="IPR005702">
    <property type="entry name" value="Wzc-like_C"/>
</dbReference>
<evidence type="ECO:0000256" key="11">
    <source>
        <dbReference type="SAM" id="Phobius"/>
    </source>
</evidence>
<comment type="caution">
    <text evidence="14">The sequence shown here is derived from an EMBL/GenBank/DDBJ whole genome shotgun (WGS) entry which is preliminary data.</text>
</comment>
<keyword evidence="6" id="KW-0418">Kinase</keyword>
<feature type="coiled-coil region" evidence="10">
    <location>
        <begin position="410"/>
        <end position="462"/>
    </location>
</feature>
<reference evidence="14" key="1">
    <citation type="submission" date="2022-10" db="EMBL/GenBank/DDBJ databases">
        <authorList>
            <person name="Yu W.X."/>
        </authorList>
    </citation>
    <scope>NUCLEOTIDE SEQUENCE</scope>
    <source>
        <strain evidence="14">AAT</strain>
    </source>
</reference>
<dbReference type="EMBL" id="JAPDPJ010000035">
    <property type="protein sequence ID" value="MCW3787718.1"/>
    <property type="molecule type" value="Genomic_DNA"/>
</dbReference>
<dbReference type="InterPro" id="IPR032807">
    <property type="entry name" value="GNVR"/>
</dbReference>